<dbReference type="AlphaFoldDB" id="A0A0K2VBB6"/>
<sequence>MSCFRRCPLRISPLARLRSVFRLQRLRELYLFQFASFKQSMKCRTTGFVIR</sequence>
<accession>A0A0K2VBB6</accession>
<reference evidence="1" key="1">
    <citation type="submission" date="2014-05" db="EMBL/GenBank/DDBJ databases">
        <authorList>
            <person name="Chronopoulou M."/>
        </authorList>
    </citation>
    <scope>NUCLEOTIDE SEQUENCE</scope>
    <source>
        <tissue evidence="1">Whole organism</tissue>
    </source>
</reference>
<proteinExistence type="predicted"/>
<organism evidence="1">
    <name type="scientific">Lepeophtheirus salmonis</name>
    <name type="common">Salmon louse</name>
    <name type="synonym">Caligus salmonis</name>
    <dbReference type="NCBI Taxonomy" id="72036"/>
    <lineage>
        <taxon>Eukaryota</taxon>
        <taxon>Metazoa</taxon>
        <taxon>Ecdysozoa</taxon>
        <taxon>Arthropoda</taxon>
        <taxon>Crustacea</taxon>
        <taxon>Multicrustacea</taxon>
        <taxon>Hexanauplia</taxon>
        <taxon>Copepoda</taxon>
        <taxon>Siphonostomatoida</taxon>
        <taxon>Caligidae</taxon>
        <taxon>Lepeophtheirus</taxon>
    </lineage>
</organism>
<dbReference type="EMBL" id="HACA01030472">
    <property type="protein sequence ID" value="CDW47833.1"/>
    <property type="molecule type" value="Transcribed_RNA"/>
</dbReference>
<protein>
    <submittedName>
        <fullName evidence="1">Uncharacterized protein</fullName>
    </submittedName>
</protein>
<evidence type="ECO:0000313" key="1">
    <source>
        <dbReference type="EMBL" id="CDW47833.1"/>
    </source>
</evidence>
<name>A0A0K2VBB6_LEPSM</name>